<feature type="non-terminal residue" evidence="2">
    <location>
        <position position="96"/>
    </location>
</feature>
<evidence type="ECO:0000313" key="3">
    <source>
        <dbReference type="Proteomes" id="UP000823775"/>
    </source>
</evidence>
<evidence type="ECO:0000256" key="1">
    <source>
        <dbReference type="SAM" id="MobiDB-lite"/>
    </source>
</evidence>
<organism evidence="2 3">
    <name type="scientific">Datura stramonium</name>
    <name type="common">Jimsonweed</name>
    <name type="synonym">Common thornapple</name>
    <dbReference type="NCBI Taxonomy" id="4076"/>
    <lineage>
        <taxon>Eukaryota</taxon>
        <taxon>Viridiplantae</taxon>
        <taxon>Streptophyta</taxon>
        <taxon>Embryophyta</taxon>
        <taxon>Tracheophyta</taxon>
        <taxon>Spermatophyta</taxon>
        <taxon>Magnoliopsida</taxon>
        <taxon>eudicotyledons</taxon>
        <taxon>Gunneridae</taxon>
        <taxon>Pentapetalae</taxon>
        <taxon>asterids</taxon>
        <taxon>lamiids</taxon>
        <taxon>Solanales</taxon>
        <taxon>Solanaceae</taxon>
        <taxon>Solanoideae</taxon>
        <taxon>Datureae</taxon>
        <taxon>Datura</taxon>
    </lineage>
</organism>
<reference evidence="2 3" key="1">
    <citation type="journal article" date="2021" name="BMC Genomics">
        <title>Datura genome reveals duplications of psychoactive alkaloid biosynthetic genes and high mutation rate following tissue culture.</title>
        <authorList>
            <person name="Rajewski A."/>
            <person name="Carter-House D."/>
            <person name="Stajich J."/>
            <person name="Litt A."/>
        </authorList>
    </citation>
    <scope>NUCLEOTIDE SEQUENCE [LARGE SCALE GENOMIC DNA]</scope>
    <source>
        <strain evidence="2">AR-01</strain>
    </source>
</reference>
<dbReference type="EMBL" id="JACEIK010000560">
    <property type="protein sequence ID" value="MCD7459074.1"/>
    <property type="molecule type" value="Genomic_DNA"/>
</dbReference>
<keyword evidence="3" id="KW-1185">Reference proteome</keyword>
<accession>A0ABS8SJH8</accession>
<name>A0ABS8SJH8_DATST</name>
<protein>
    <submittedName>
        <fullName evidence="2">Uncharacterized protein</fullName>
    </submittedName>
</protein>
<sequence length="96" mass="10744">MNPEGCSRKNKKVKNLNYVSAGSLASLVKQKVSNRKTKKNSDFSPADQAIKSIQKHHKHKPNSIYLTDASQLEQGQHVSLDSEFPATQTTHEQVQQ</sequence>
<comment type="caution">
    <text evidence="2">The sequence shown here is derived from an EMBL/GenBank/DDBJ whole genome shotgun (WGS) entry which is preliminary data.</text>
</comment>
<gene>
    <name evidence="2" type="ORF">HAX54_040036</name>
</gene>
<evidence type="ECO:0000313" key="2">
    <source>
        <dbReference type="EMBL" id="MCD7459074.1"/>
    </source>
</evidence>
<dbReference type="Proteomes" id="UP000823775">
    <property type="component" value="Unassembled WGS sequence"/>
</dbReference>
<proteinExistence type="predicted"/>
<feature type="region of interest" description="Disordered" evidence="1">
    <location>
        <begin position="76"/>
        <end position="96"/>
    </location>
</feature>